<dbReference type="Pfam" id="PF15887">
    <property type="entry name" value="Peptidase_Mx"/>
    <property type="match status" value="1"/>
</dbReference>
<keyword evidence="2" id="KW-1185">Reference proteome</keyword>
<dbReference type="Gene3D" id="3.40.390.70">
    <property type="match status" value="1"/>
</dbReference>
<accession>A0A517YX97</accession>
<reference evidence="1 2" key="1">
    <citation type="submission" date="2019-02" db="EMBL/GenBank/DDBJ databases">
        <title>Deep-cultivation of Planctomycetes and their phenomic and genomic characterization uncovers novel biology.</title>
        <authorList>
            <person name="Wiegand S."/>
            <person name="Jogler M."/>
            <person name="Boedeker C."/>
            <person name="Pinto D."/>
            <person name="Vollmers J."/>
            <person name="Rivas-Marin E."/>
            <person name="Kohn T."/>
            <person name="Peeters S.H."/>
            <person name="Heuer A."/>
            <person name="Rast P."/>
            <person name="Oberbeckmann S."/>
            <person name="Bunk B."/>
            <person name="Jeske O."/>
            <person name="Meyerdierks A."/>
            <person name="Storesund J.E."/>
            <person name="Kallscheuer N."/>
            <person name="Luecker S."/>
            <person name="Lage O.M."/>
            <person name="Pohl T."/>
            <person name="Merkel B.J."/>
            <person name="Hornburger P."/>
            <person name="Mueller R.-W."/>
            <person name="Bruemmer F."/>
            <person name="Labrenz M."/>
            <person name="Spormann A.M."/>
            <person name="Op den Camp H."/>
            <person name="Overmann J."/>
            <person name="Amann R."/>
            <person name="Jetten M.S.M."/>
            <person name="Mascher T."/>
            <person name="Medema M.H."/>
            <person name="Devos D.P."/>
            <person name="Kaster A.-K."/>
            <person name="Ovreas L."/>
            <person name="Rohde M."/>
            <person name="Galperin M.Y."/>
            <person name="Jogler C."/>
        </authorList>
    </citation>
    <scope>NUCLEOTIDE SEQUENCE [LARGE SCALE GENOMIC DNA]</scope>
    <source>
        <strain evidence="1 2">KS4</strain>
    </source>
</reference>
<proteinExistence type="predicted"/>
<gene>
    <name evidence="1" type="ORF">KS4_29130</name>
</gene>
<sequence length="359" mass="42103">MATNGRKSRCITHTSPTSPAPCWARYTDSDLLDLRFCDLKITLNSPAAAPLRHRIDRLYNELDRKGFTNFKPHCWLSTEWFSPDGVPGIAIPFYLAHPRLAKLEKKQMLQAEGNSESECLKILRHEAGHAINTAYRLHYRKAYRDLFGSYATPYPETYKPKPNSQKFVHHLDYWYAQAHPAEDFAETFAVWMTPKSNWRNHYKNWPALRKLDYIDTLMTEVAGSPTKIRSKQFIEPITHNQQTLREYYRTRKLTLADEFPSFFDTDLTKLFSNEAKYTRRKTAAAFLRDYAPELRSTVAHWTAAHPYTIDQVLRDMIDRCKELRLRCKHTDHLTLPQAYIMLTVQTMNYIHSGHFRLPL</sequence>
<evidence type="ECO:0008006" key="3">
    <source>
        <dbReference type="Google" id="ProtNLM"/>
    </source>
</evidence>
<dbReference type="RefSeq" id="WP_145079248.1">
    <property type="nucleotide sequence ID" value="NZ_CP036425.1"/>
</dbReference>
<dbReference type="InterPro" id="IPR031321">
    <property type="entry name" value="UCP012641"/>
</dbReference>
<dbReference type="OrthoDB" id="9773016at2"/>
<organism evidence="1 2">
    <name type="scientific">Poriferisphaera corsica</name>
    <dbReference type="NCBI Taxonomy" id="2528020"/>
    <lineage>
        <taxon>Bacteria</taxon>
        <taxon>Pseudomonadati</taxon>
        <taxon>Planctomycetota</taxon>
        <taxon>Phycisphaerae</taxon>
        <taxon>Phycisphaerales</taxon>
        <taxon>Phycisphaeraceae</taxon>
        <taxon>Poriferisphaera</taxon>
    </lineage>
</organism>
<dbReference type="KEGG" id="pcor:KS4_29130"/>
<protein>
    <recommendedName>
        <fullName evidence="3">Zinc-binding metallo-peptidase</fullName>
    </recommendedName>
</protein>
<dbReference type="Proteomes" id="UP000317369">
    <property type="component" value="Chromosome"/>
</dbReference>
<name>A0A517YX97_9BACT</name>
<evidence type="ECO:0000313" key="1">
    <source>
        <dbReference type="EMBL" id="QDU34837.1"/>
    </source>
</evidence>
<dbReference type="EMBL" id="CP036425">
    <property type="protein sequence ID" value="QDU34837.1"/>
    <property type="molecule type" value="Genomic_DNA"/>
</dbReference>
<evidence type="ECO:0000313" key="2">
    <source>
        <dbReference type="Proteomes" id="UP000317369"/>
    </source>
</evidence>
<dbReference type="AlphaFoldDB" id="A0A517YX97"/>